<dbReference type="EMBL" id="JARJCN010000040">
    <property type="protein sequence ID" value="KAJ7083644.1"/>
    <property type="molecule type" value="Genomic_DNA"/>
</dbReference>
<protein>
    <submittedName>
        <fullName evidence="2">Uncharacterized protein</fullName>
    </submittedName>
</protein>
<dbReference type="Proteomes" id="UP001222325">
    <property type="component" value="Unassembled WGS sequence"/>
</dbReference>
<comment type="caution">
    <text evidence="2">The sequence shown here is derived from an EMBL/GenBank/DDBJ whole genome shotgun (WGS) entry which is preliminary data.</text>
</comment>
<reference evidence="2" key="1">
    <citation type="submission" date="2023-03" db="EMBL/GenBank/DDBJ databases">
        <title>Massive genome expansion in bonnet fungi (Mycena s.s.) driven by repeated elements and novel gene families across ecological guilds.</title>
        <authorList>
            <consortium name="Lawrence Berkeley National Laboratory"/>
            <person name="Harder C.B."/>
            <person name="Miyauchi S."/>
            <person name="Viragh M."/>
            <person name="Kuo A."/>
            <person name="Thoen E."/>
            <person name="Andreopoulos B."/>
            <person name="Lu D."/>
            <person name="Skrede I."/>
            <person name="Drula E."/>
            <person name="Henrissat B."/>
            <person name="Morin E."/>
            <person name="Kohler A."/>
            <person name="Barry K."/>
            <person name="LaButti K."/>
            <person name="Morin E."/>
            <person name="Salamov A."/>
            <person name="Lipzen A."/>
            <person name="Mereny Z."/>
            <person name="Hegedus B."/>
            <person name="Baldrian P."/>
            <person name="Stursova M."/>
            <person name="Weitz H."/>
            <person name="Taylor A."/>
            <person name="Grigoriev I.V."/>
            <person name="Nagy L.G."/>
            <person name="Martin F."/>
            <person name="Kauserud H."/>
        </authorList>
    </citation>
    <scope>NUCLEOTIDE SEQUENCE</scope>
    <source>
        <strain evidence="2">CBHHK173m</strain>
    </source>
</reference>
<evidence type="ECO:0000313" key="3">
    <source>
        <dbReference type="Proteomes" id="UP001222325"/>
    </source>
</evidence>
<keyword evidence="3" id="KW-1185">Reference proteome</keyword>
<proteinExistence type="predicted"/>
<organism evidence="2 3">
    <name type="scientific">Mycena belliarum</name>
    <dbReference type="NCBI Taxonomy" id="1033014"/>
    <lineage>
        <taxon>Eukaryota</taxon>
        <taxon>Fungi</taxon>
        <taxon>Dikarya</taxon>
        <taxon>Basidiomycota</taxon>
        <taxon>Agaricomycotina</taxon>
        <taxon>Agaricomycetes</taxon>
        <taxon>Agaricomycetidae</taxon>
        <taxon>Agaricales</taxon>
        <taxon>Marasmiineae</taxon>
        <taxon>Mycenaceae</taxon>
        <taxon>Mycena</taxon>
    </lineage>
</organism>
<accession>A0AAD6XPA5</accession>
<feature type="region of interest" description="Disordered" evidence="1">
    <location>
        <begin position="33"/>
        <end position="57"/>
    </location>
</feature>
<dbReference type="AlphaFoldDB" id="A0AAD6XPA5"/>
<name>A0AAD6XPA5_9AGAR</name>
<gene>
    <name evidence="2" type="ORF">B0H15DRAFT_417333</name>
</gene>
<evidence type="ECO:0000256" key="1">
    <source>
        <dbReference type="SAM" id="MobiDB-lite"/>
    </source>
</evidence>
<sequence length="193" mass="20613">MRLNTARSQFESWSEVRCRQAIIVIAPKGASTESREGLRGGFDSTSKTPLSGPSKATEVEGLSTLGTAVSRVLGAGSIRALPPAVFPPLSAFRAAVRLAAARHRLLLAPHSALLPAFLRCRFPLSVPLAPCLGRRPLAFCTSCLALWSPTDPADDCSLDELSLCVHAFQCLQHCCTRHTISPPPHALVNTAHL</sequence>
<evidence type="ECO:0000313" key="2">
    <source>
        <dbReference type="EMBL" id="KAJ7083644.1"/>
    </source>
</evidence>